<dbReference type="CDD" id="cd16370">
    <property type="entry name" value="DMSOR_beta_like"/>
    <property type="match status" value="1"/>
</dbReference>
<dbReference type="Pfam" id="PF12800">
    <property type="entry name" value="Fer4_4"/>
    <property type="match status" value="1"/>
</dbReference>
<dbReference type="EMBL" id="CP002351">
    <property type="protein sequence ID" value="AEH51098.1"/>
    <property type="molecule type" value="Genomic_DNA"/>
</dbReference>
<keyword evidence="2" id="KW-0479">Metal-binding</keyword>
<name>F7YYR1_9THEM</name>
<dbReference type="HOGENOM" id="CLU_043374_3_2_0"/>
<dbReference type="Pfam" id="PF00037">
    <property type="entry name" value="Fer4"/>
    <property type="match status" value="1"/>
</dbReference>
<keyword evidence="4" id="KW-0411">Iron-sulfur</keyword>
<feature type="domain" description="4Fe-4S ferredoxin-type" evidence="5">
    <location>
        <begin position="3"/>
        <end position="36"/>
    </location>
</feature>
<feature type="domain" description="4Fe-4S ferredoxin-type" evidence="5">
    <location>
        <begin position="42"/>
        <end position="77"/>
    </location>
</feature>
<feature type="domain" description="4Fe-4S ferredoxin-type" evidence="5">
    <location>
        <begin position="79"/>
        <end position="108"/>
    </location>
</feature>
<dbReference type="STRING" id="688269.Theth_1018"/>
<dbReference type="AlphaFoldDB" id="F7YYR1"/>
<dbReference type="PANTHER" id="PTHR42859:SF15">
    <property type="entry name" value="IRON-SULFUR CLUSTER BINDING PROTEIN"/>
    <property type="match status" value="1"/>
</dbReference>
<dbReference type="PROSITE" id="PS51379">
    <property type="entry name" value="4FE4S_FER_2"/>
    <property type="match status" value="4"/>
</dbReference>
<dbReference type="SUPFAM" id="SSF54862">
    <property type="entry name" value="4Fe-4S ferredoxins"/>
    <property type="match status" value="1"/>
</dbReference>
<dbReference type="KEGG" id="tta:Theth_1018"/>
<reference evidence="6 7" key="1">
    <citation type="submission" date="2010-11" db="EMBL/GenBank/DDBJ databases">
        <title>The complete genome of Thermotoga thermarum DSM 5069.</title>
        <authorList>
            <consortium name="US DOE Joint Genome Institute (JGI-PGF)"/>
            <person name="Lucas S."/>
            <person name="Copeland A."/>
            <person name="Lapidus A."/>
            <person name="Bruce D."/>
            <person name="Goodwin L."/>
            <person name="Pitluck S."/>
            <person name="Kyrpides N."/>
            <person name="Mavromatis K."/>
            <person name="Ivanova N."/>
            <person name="Zeytun A."/>
            <person name="Brettin T."/>
            <person name="Detter J.C."/>
            <person name="Tapia R."/>
            <person name="Han C."/>
            <person name="Land M."/>
            <person name="Hauser L."/>
            <person name="Markowitz V."/>
            <person name="Cheng J.-F."/>
            <person name="Hugenholtz P."/>
            <person name="Woyke T."/>
            <person name="Wu D."/>
            <person name="Spring S."/>
            <person name="Schroeder M."/>
            <person name="Brambilla E."/>
            <person name="Klenk H.-P."/>
            <person name="Eisen J.A."/>
        </authorList>
    </citation>
    <scope>NUCLEOTIDE SEQUENCE [LARGE SCALE GENOMIC DNA]</scope>
    <source>
        <strain evidence="6 7">DSM 5069</strain>
    </source>
</reference>
<dbReference type="Pfam" id="PF12838">
    <property type="entry name" value="Fer4_7"/>
    <property type="match status" value="1"/>
</dbReference>
<dbReference type="InterPro" id="IPR017900">
    <property type="entry name" value="4Fe4S_Fe_S_CS"/>
</dbReference>
<dbReference type="PATRIC" id="fig|688269.3.peg.1046"/>
<dbReference type="PROSITE" id="PS00198">
    <property type="entry name" value="4FE4S_FER_1"/>
    <property type="match status" value="1"/>
</dbReference>
<sequence length="139" mass="15450">MAKRLAVKDRERCIGCYSCMFACSRTWHNAIGIEKSAMRVRNYPGVEGAFSVRVCIGCLKPECAQACSTGALRLSKRGFGVELEKERCIHCGKCVKACSIGSLQWDEETKMPLVCHHCGVCVLFCPTNVLEMREVKINV</sequence>
<dbReference type="Proteomes" id="UP000006804">
    <property type="component" value="Chromosome"/>
</dbReference>
<keyword evidence="3" id="KW-0408">Iron</keyword>
<dbReference type="GO" id="GO:0051539">
    <property type="term" value="F:4 iron, 4 sulfur cluster binding"/>
    <property type="evidence" value="ECO:0007669"/>
    <property type="project" value="UniProtKB-KW"/>
</dbReference>
<dbReference type="OrthoDB" id="9810688at2"/>
<evidence type="ECO:0000259" key="5">
    <source>
        <dbReference type="PROSITE" id="PS51379"/>
    </source>
</evidence>
<keyword evidence="1" id="KW-0004">4Fe-4S</keyword>
<protein>
    <submittedName>
        <fullName evidence="6">4Fe-4S ferredoxin iron-sulfur binding domain-containing protein</fullName>
    </submittedName>
</protein>
<dbReference type="InterPro" id="IPR017896">
    <property type="entry name" value="4Fe4S_Fe-S-bd"/>
</dbReference>
<evidence type="ECO:0000256" key="2">
    <source>
        <dbReference type="ARBA" id="ARBA00022723"/>
    </source>
</evidence>
<dbReference type="PANTHER" id="PTHR42859">
    <property type="entry name" value="OXIDOREDUCTASE"/>
    <property type="match status" value="1"/>
</dbReference>
<accession>F7YYR1</accession>
<dbReference type="RefSeq" id="WP_013932318.1">
    <property type="nucleotide sequence ID" value="NC_015707.1"/>
</dbReference>
<gene>
    <name evidence="6" type="ORF">Theth_1018</name>
</gene>
<organism evidence="6 7">
    <name type="scientific">Pseudothermotoga thermarum DSM 5069</name>
    <dbReference type="NCBI Taxonomy" id="688269"/>
    <lineage>
        <taxon>Bacteria</taxon>
        <taxon>Thermotogati</taxon>
        <taxon>Thermotogota</taxon>
        <taxon>Thermotogae</taxon>
        <taxon>Thermotogales</taxon>
        <taxon>Thermotogaceae</taxon>
        <taxon>Pseudothermotoga</taxon>
    </lineage>
</organism>
<evidence type="ECO:0000313" key="6">
    <source>
        <dbReference type="EMBL" id="AEH51098.1"/>
    </source>
</evidence>
<keyword evidence="7" id="KW-1185">Reference proteome</keyword>
<dbReference type="eggNOG" id="COG0437">
    <property type="taxonomic scope" value="Bacteria"/>
</dbReference>
<evidence type="ECO:0000256" key="1">
    <source>
        <dbReference type="ARBA" id="ARBA00022485"/>
    </source>
</evidence>
<dbReference type="InterPro" id="IPR050294">
    <property type="entry name" value="RnfB_subfamily"/>
</dbReference>
<dbReference type="Gene3D" id="3.30.70.20">
    <property type="match status" value="2"/>
</dbReference>
<evidence type="ECO:0000313" key="7">
    <source>
        <dbReference type="Proteomes" id="UP000006804"/>
    </source>
</evidence>
<proteinExistence type="predicted"/>
<feature type="domain" description="4Fe-4S ferredoxin-type" evidence="5">
    <location>
        <begin position="115"/>
        <end position="135"/>
    </location>
</feature>
<evidence type="ECO:0000256" key="3">
    <source>
        <dbReference type="ARBA" id="ARBA00023004"/>
    </source>
</evidence>
<evidence type="ECO:0000256" key="4">
    <source>
        <dbReference type="ARBA" id="ARBA00023014"/>
    </source>
</evidence>
<dbReference type="GO" id="GO:0046872">
    <property type="term" value="F:metal ion binding"/>
    <property type="evidence" value="ECO:0007669"/>
    <property type="project" value="UniProtKB-KW"/>
</dbReference>